<keyword evidence="5" id="KW-0378">Hydrolase</keyword>
<dbReference type="Gene3D" id="1.10.1380.10">
    <property type="entry name" value="Neutral endopeptidase , domain2"/>
    <property type="match status" value="1"/>
</dbReference>
<gene>
    <name evidence="10" type="ORF">V5799_014641</name>
</gene>
<evidence type="ECO:0000256" key="6">
    <source>
        <dbReference type="ARBA" id="ARBA00022833"/>
    </source>
</evidence>
<protein>
    <recommendedName>
        <fullName evidence="12">M13 family peptidase</fullName>
    </recommendedName>
</protein>
<dbReference type="PROSITE" id="PS51885">
    <property type="entry name" value="NEPRILYSIN"/>
    <property type="match status" value="1"/>
</dbReference>
<proteinExistence type="inferred from homology"/>
<dbReference type="GO" id="GO:0046872">
    <property type="term" value="F:metal ion binding"/>
    <property type="evidence" value="ECO:0007669"/>
    <property type="project" value="UniProtKB-KW"/>
</dbReference>
<comment type="similarity">
    <text evidence="2">Belongs to the peptidase M13 family.</text>
</comment>
<dbReference type="InterPro" id="IPR008753">
    <property type="entry name" value="Peptidase_M13_N"/>
</dbReference>
<keyword evidence="3" id="KW-0645">Protease</keyword>
<dbReference type="Gene3D" id="3.40.390.10">
    <property type="entry name" value="Collagenase (Catalytic Domain)"/>
    <property type="match status" value="2"/>
</dbReference>
<dbReference type="SUPFAM" id="SSF55486">
    <property type="entry name" value="Metalloproteases ('zincins'), catalytic domain"/>
    <property type="match status" value="1"/>
</dbReference>
<reference evidence="10 11" key="1">
    <citation type="journal article" date="2023" name="Arcadia Sci">
        <title>De novo assembly of a long-read Amblyomma americanum tick genome.</title>
        <authorList>
            <person name="Chou S."/>
            <person name="Poskanzer K.E."/>
            <person name="Rollins M."/>
            <person name="Thuy-Boun P.S."/>
        </authorList>
    </citation>
    <scope>NUCLEOTIDE SEQUENCE [LARGE SCALE GENOMIC DNA]</scope>
    <source>
        <strain evidence="10">F_SG_1</strain>
        <tissue evidence="10">Salivary glands</tissue>
    </source>
</reference>
<dbReference type="Proteomes" id="UP001321473">
    <property type="component" value="Unassembled WGS sequence"/>
</dbReference>
<dbReference type="Pfam" id="PF01431">
    <property type="entry name" value="Peptidase_M13"/>
    <property type="match status" value="1"/>
</dbReference>
<dbReference type="GO" id="GO:0005886">
    <property type="term" value="C:plasma membrane"/>
    <property type="evidence" value="ECO:0007669"/>
    <property type="project" value="TreeGrafter"/>
</dbReference>
<dbReference type="InterPro" id="IPR042089">
    <property type="entry name" value="Peptidase_M13_dom_2"/>
</dbReference>
<evidence type="ECO:0000256" key="2">
    <source>
        <dbReference type="ARBA" id="ARBA00007357"/>
    </source>
</evidence>
<dbReference type="PANTHER" id="PTHR11733:SF241">
    <property type="entry name" value="GH26575P-RELATED"/>
    <property type="match status" value="1"/>
</dbReference>
<keyword evidence="4" id="KW-0479">Metal-binding</keyword>
<dbReference type="InterPro" id="IPR018497">
    <property type="entry name" value="Peptidase_M13_C"/>
</dbReference>
<evidence type="ECO:0008006" key="12">
    <source>
        <dbReference type="Google" id="ProtNLM"/>
    </source>
</evidence>
<evidence type="ECO:0000259" key="9">
    <source>
        <dbReference type="Pfam" id="PF05649"/>
    </source>
</evidence>
<evidence type="ECO:0000256" key="4">
    <source>
        <dbReference type="ARBA" id="ARBA00022723"/>
    </source>
</evidence>
<accession>A0AAQ4E2G1</accession>
<evidence type="ECO:0000256" key="3">
    <source>
        <dbReference type="ARBA" id="ARBA00022670"/>
    </source>
</evidence>
<evidence type="ECO:0000256" key="7">
    <source>
        <dbReference type="ARBA" id="ARBA00023049"/>
    </source>
</evidence>
<dbReference type="GO" id="GO:0004222">
    <property type="term" value="F:metalloendopeptidase activity"/>
    <property type="evidence" value="ECO:0007669"/>
    <property type="project" value="InterPro"/>
</dbReference>
<dbReference type="InterPro" id="IPR024079">
    <property type="entry name" value="MetalloPept_cat_dom_sf"/>
</dbReference>
<name>A0AAQ4E2G1_AMBAM</name>
<dbReference type="AlphaFoldDB" id="A0AAQ4E2G1"/>
<sequence length="646" mass="71568">MVFRSRTKICQTDDCARHVALLTESLNYSVNPCDDFGAYVCSAWRPRRTIFDAPASQLGDVVTSWFEHLDALLSDGSRFVTVARKPLALLRACESYRSILEPSPSATAAFRDFLVYLGLSWPERPPADVDALGVLLSLVYKWDLCFWLHVTLLPAKTPERKERLAMSHGSAARVRRFIREHHRLVADGTYAAHLKAHLALLATDDHNVTSWANDKVASFAAAQGMIGDALLEVVNKQIAVPELVSFSDLGNTTGRLNSSEWLTSVSNIVKTTAKFVDSDMVLVKDASVLRFISTVFDAFDNPELVFHLSWQFVRTYAGVVDWSLRQDTYDFGRPTLFCPEDVDRVFQPLIVALYSHLKTTKEERKRIDANLKGIVSWVVERIAEMPLSHLNGAGRHPALFMLESLRVRAWPAVALLRDISEIYASFPDDESSSFVELWIQSRRCLQGLVDSPFRTVLSPYKHGQLPLLVSYDYLANKVDVGMAALNSPLYYKNATKATFYGGLGFLFASELIKLVESTGNGLRPERIGGAGQAVFHPQVAATQGRQTGCGNGSHLLPHLPALEAAYGALYEDTKTSALQISANLTEPQVFFMTMCRTMCGNPGWHSLSTADCNSLVQNSAAFANAFACPSGSRMNPASKCRFFAKM</sequence>
<feature type="domain" description="Peptidase M13 N-terminal" evidence="9">
    <location>
        <begin position="32"/>
        <end position="384"/>
    </location>
</feature>
<organism evidence="10 11">
    <name type="scientific">Amblyomma americanum</name>
    <name type="common">Lone star tick</name>
    <dbReference type="NCBI Taxonomy" id="6943"/>
    <lineage>
        <taxon>Eukaryota</taxon>
        <taxon>Metazoa</taxon>
        <taxon>Ecdysozoa</taxon>
        <taxon>Arthropoda</taxon>
        <taxon>Chelicerata</taxon>
        <taxon>Arachnida</taxon>
        <taxon>Acari</taxon>
        <taxon>Parasitiformes</taxon>
        <taxon>Ixodida</taxon>
        <taxon>Ixodoidea</taxon>
        <taxon>Ixodidae</taxon>
        <taxon>Amblyomminae</taxon>
        <taxon>Amblyomma</taxon>
    </lineage>
</organism>
<evidence type="ECO:0000256" key="1">
    <source>
        <dbReference type="ARBA" id="ARBA00001947"/>
    </source>
</evidence>
<evidence type="ECO:0000313" key="11">
    <source>
        <dbReference type="Proteomes" id="UP001321473"/>
    </source>
</evidence>
<dbReference type="InterPro" id="IPR000718">
    <property type="entry name" value="Peptidase_M13"/>
</dbReference>
<dbReference type="GO" id="GO:0016485">
    <property type="term" value="P:protein processing"/>
    <property type="evidence" value="ECO:0007669"/>
    <property type="project" value="TreeGrafter"/>
</dbReference>
<evidence type="ECO:0000313" key="10">
    <source>
        <dbReference type="EMBL" id="KAK8768901.1"/>
    </source>
</evidence>
<evidence type="ECO:0000259" key="8">
    <source>
        <dbReference type="Pfam" id="PF01431"/>
    </source>
</evidence>
<feature type="domain" description="Peptidase M13 C-terminal" evidence="8">
    <location>
        <begin position="561"/>
        <end position="641"/>
    </location>
</feature>
<dbReference type="EMBL" id="JARKHS020023308">
    <property type="protein sequence ID" value="KAK8768901.1"/>
    <property type="molecule type" value="Genomic_DNA"/>
</dbReference>
<keyword evidence="6" id="KW-0862">Zinc</keyword>
<comment type="caution">
    <text evidence="10">The sequence shown here is derived from an EMBL/GenBank/DDBJ whole genome shotgun (WGS) entry which is preliminary data.</text>
</comment>
<dbReference type="PANTHER" id="PTHR11733">
    <property type="entry name" value="ZINC METALLOPROTEASE FAMILY M13 NEPRILYSIN-RELATED"/>
    <property type="match status" value="1"/>
</dbReference>
<evidence type="ECO:0000256" key="5">
    <source>
        <dbReference type="ARBA" id="ARBA00022801"/>
    </source>
</evidence>
<keyword evidence="7" id="KW-0482">Metalloprotease</keyword>
<comment type="cofactor">
    <cofactor evidence="1">
        <name>Zn(2+)</name>
        <dbReference type="ChEBI" id="CHEBI:29105"/>
    </cofactor>
</comment>
<dbReference type="Pfam" id="PF05649">
    <property type="entry name" value="Peptidase_M13_N"/>
    <property type="match status" value="1"/>
</dbReference>
<keyword evidence="11" id="KW-1185">Reference proteome</keyword>